<sequence length="1068" mass="117632">MYSEMPTVRSGLADPTEALVTPARSTNSVHQLPRQQRSSSSRAARLQSQPLPFGTSKKLFCKASRVIRSPRTMAHHSSPSNTARSGRRTRSFGGCTTVSCAGYDKSLVFASEDNTTTGAVRFRRPFLDDEERARMCDWLTTSVPPHLALWHITGIDDACEASAAPELQVCRGPFGAFRLVGSLTPELMHTTVTTMPDTSSEEVESHEPASDEPCGPADTAFEGTGDHPILPAEYTGHGEKPTLVEPSTSCWEPAINHNGQIQAIFNDAPLLELELLPIESMCLPDCSPIDPMIGPNSNPPPRPGPSSIPLGIRTILPLPEDAVYLLKHYSTTVLALFTPFKHSKTPWHILFLPHAKSTLAGLTLRENLDHASLCAFYGILTISAASLSGVSGSQRWLTKAIEYEALAQEHSRLMLYSAYTLPKAAKYKTTLIALLTMLQISLVSCNPDRTEFFFLEAERFIRLKGLNRRKSRKVRLLHHCYAFERVLYESTVRDGTTSRHRLEVRMAVESSGAASFSQDSLSFRLGSWNNLDQEMLKVKGREEGENDLHLEIPGLWAATLYPEIFGIPEACLLLLSLVIRLVREKELAERDCPDAISLGEFLRRARAVEQCINNLNLLPTWSSLAGRQTDEAATTRGLLDILVDAMQQALAIFFYRRVYEVDSSLVQEKVLTIRNLLLRAESTDIGLGQSYCRLLWPAYIAAGEAEDAAVRVSFSNWFKSSARHSGLGLFMRKLEDIERLWMTRPRTMQPGPSRNDMMGSSNFVCAFSYHNGAPSPLRLSRHVKCYAITRDHPVRRRLIRAPFYTHVHFLFQKEQLPLATIPKLFYTVDTDSITGAASGMGLATAQLLASRGATLSLADINEGQLKAALASLPATHGPLQHISTMVDVAKGEAVLRWIRFTVQTFGRLDGAVNMAGIIRPASRITETSEDDWDLTFAVNVKGIFNCLKAELEHVCPGGSIVSAASVFGQFGQPGNAAYCASKAAVIGLSRTAAKEHPQIRVNCVAPGSVNTPMSRNEDPDDIKRSLQATIQKRRAEPTEVANVIVFLLTNQASFVTGAVYNVDGGWVC</sequence>
<evidence type="ECO:0000256" key="5">
    <source>
        <dbReference type="ARBA" id="ARBA00023242"/>
    </source>
</evidence>
<dbReference type="Gene3D" id="3.40.50.720">
    <property type="entry name" value="NAD(P)-binding Rossmann-like Domain"/>
    <property type="match status" value="1"/>
</dbReference>
<organism evidence="8 9">
    <name type="scientific">Purpureocillium lilacinum</name>
    <name type="common">Paecilomyces lilacinus</name>
    <dbReference type="NCBI Taxonomy" id="33203"/>
    <lineage>
        <taxon>Eukaryota</taxon>
        <taxon>Fungi</taxon>
        <taxon>Dikarya</taxon>
        <taxon>Ascomycota</taxon>
        <taxon>Pezizomycotina</taxon>
        <taxon>Sordariomycetes</taxon>
        <taxon>Hypocreomycetidae</taxon>
        <taxon>Hypocreales</taxon>
        <taxon>Ophiocordycipitaceae</taxon>
        <taxon>Purpureocillium</taxon>
    </lineage>
</organism>
<dbReference type="FunFam" id="3.40.50.720:FF:000084">
    <property type="entry name" value="Short-chain dehydrogenase reductase"/>
    <property type="match status" value="1"/>
</dbReference>
<evidence type="ECO:0000256" key="4">
    <source>
        <dbReference type="ARBA" id="ARBA00023027"/>
    </source>
</evidence>
<feature type="region of interest" description="Disordered" evidence="6">
    <location>
        <begin position="1"/>
        <end position="48"/>
    </location>
</feature>
<proteinExistence type="inferred from homology"/>
<evidence type="ECO:0000256" key="3">
    <source>
        <dbReference type="ARBA" id="ARBA00023002"/>
    </source>
</evidence>
<dbReference type="PROSITE" id="PS00061">
    <property type="entry name" value="ADH_SHORT"/>
    <property type="match status" value="1"/>
</dbReference>
<accession>A0A2U3DXD7</accession>
<dbReference type="InterPro" id="IPR036291">
    <property type="entry name" value="NAD(P)-bd_dom_sf"/>
</dbReference>
<evidence type="ECO:0000313" key="8">
    <source>
        <dbReference type="EMBL" id="PWI66919.1"/>
    </source>
</evidence>
<dbReference type="InterPro" id="IPR020904">
    <property type="entry name" value="Sc_DH/Rdtase_CS"/>
</dbReference>
<comment type="caution">
    <text evidence="8">The sequence shown here is derived from an EMBL/GenBank/DDBJ whole genome shotgun (WGS) entry which is preliminary data.</text>
</comment>
<dbReference type="Proteomes" id="UP000245956">
    <property type="component" value="Unassembled WGS sequence"/>
</dbReference>
<evidence type="ECO:0000313" key="9">
    <source>
        <dbReference type="Proteomes" id="UP000245956"/>
    </source>
</evidence>
<dbReference type="Pfam" id="PF11951">
    <property type="entry name" value="Fungal_trans_2"/>
    <property type="match status" value="1"/>
</dbReference>
<dbReference type="SMART" id="SM00822">
    <property type="entry name" value="PKS_KR"/>
    <property type="match status" value="1"/>
</dbReference>
<dbReference type="Pfam" id="PF13561">
    <property type="entry name" value="adh_short_C2"/>
    <property type="match status" value="1"/>
</dbReference>
<feature type="region of interest" description="Disordered" evidence="6">
    <location>
        <begin position="70"/>
        <end position="90"/>
    </location>
</feature>
<evidence type="ECO:0000256" key="6">
    <source>
        <dbReference type="SAM" id="MobiDB-lite"/>
    </source>
</evidence>
<dbReference type="AlphaFoldDB" id="A0A2U3DXD7"/>
<reference evidence="8 9" key="1">
    <citation type="journal article" date="2016" name="Front. Microbiol.">
        <title>Genome and transcriptome sequences reveal the specific parasitism of the nematophagous Purpureocillium lilacinum 36-1.</title>
        <authorList>
            <person name="Xie J."/>
            <person name="Li S."/>
            <person name="Mo C."/>
            <person name="Xiao X."/>
            <person name="Peng D."/>
            <person name="Wang G."/>
            <person name="Xiao Y."/>
        </authorList>
    </citation>
    <scope>NUCLEOTIDE SEQUENCE [LARGE SCALE GENOMIC DNA]</scope>
    <source>
        <strain evidence="8 9">36-1</strain>
    </source>
</reference>
<dbReference type="PRINTS" id="PR00080">
    <property type="entry name" value="SDRFAMILY"/>
</dbReference>
<keyword evidence="2" id="KW-0521">NADP</keyword>
<dbReference type="EMBL" id="LCWV01000021">
    <property type="protein sequence ID" value="PWI66919.1"/>
    <property type="molecule type" value="Genomic_DNA"/>
</dbReference>
<keyword evidence="4" id="KW-0520">NAD</keyword>
<evidence type="ECO:0000256" key="1">
    <source>
        <dbReference type="ARBA" id="ARBA00006484"/>
    </source>
</evidence>
<dbReference type="InterPro" id="IPR021858">
    <property type="entry name" value="Fun_TF"/>
</dbReference>
<evidence type="ECO:0000256" key="2">
    <source>
        <dbReference type="ARBA" id="ARBA00022857"/>
    </source>
</evidence>
<dbReference type="PANTHER" id="PTHR24321">
    <property type="entry name" value="DEHYDROGENASES, SHORT CHAIN"/>
    <property type="match status" value="1"/>
</dbReference>
<protein>
    <recommendedName>
        <fullName evidence="7">Ketoreductase domain-containing protein</fullName>
    </recommendedName>
</protein>
<dbReference type="InterPro" id="IPR002347">
    <property type="entry name" value="SDR_fam"/>
</dbReference>
<feature type="domain" description="Ketoreductase" evidence="7">
    <location>
        <begin position="829"/>
        <end position="1010"/>
    </location>
</feature>
<name>A0A2U3DXD7_PURLI</name>
<gene>
    <name evidence="8" type="ORF">PCL_04425</name>
</gene>
<dbReference type="PRINTS" id="PR00081">
    <property type="entry name" value="GDHRDH"/>
</dbReference>
<keyword evidence="3" id="KW-0560">Oxidoreductase</keyword>
<feature type="compositionally biased region" description="Low complexity" evidence="6">
    <location>
        <begin position="31"/>
        <end position="48"/>
    </location>
</feature>
<keyword evidence="5" id="KW-0539">Nucleus</keyword>
<feature type="region of interest" description="Disordered" evidence="6">
    <location>
        <begin position="194"/>
        <end position="241"/>
    </location>
</feature>
<dbReference type="InterPro" id="IPR057326">
    <property type="entry name" value="KR_dom"/>
</dbReference>
<dbReference type="PANTHER" id="PTHR24321:SF8">
    <property type="entry name" value="ESTRADIOL 17-BETA-DEHYDROGENASE 8-RELATED"/>
    <property type="match status" value="1"/>
</dbReference>
<evidence type="ECO:0000259" key="7">
    <source>
        <dbReference type="SMART" id="SM00822"/>
    </source>
</evidence>
<dbReference type="GO" id="GO:0016491">
    <property type="term" value="F:oxidoreductase activity"/>
    <property type="evidence" value="ECO:0007669"/>
    <property type="project" value="UniProtKB-KW"/>
</dbReference>
<dbReference type="SUPFAM" id="SSF51735">
    <property type="entry name" value="NAD(P)-binding Rossmann-fold domains"/>
    <property type="match status" value="1"/>
</dbReference>
<comment type="similarity">
    <text evidence="1">Belongs to the short-chain dehydrogenases/reductases (SDR) family.</text>
</comment>
<feature type="compositionally biased region" description="Polar residues" evidence="6">
    <location>
        <begin position="75"/>
        <end position="84"/>
    </location>
</feature>
<dbReference type="CDD" id="cd05233">
    <property type="entry name" value="SDR_c"/>
    <property type="match status" value="1"/>
</dbReference>